<sequence length="148" mass="16047">MQNGKQQTRDDCVTQLSDCVLGATEHLNAAASTSAESHCSSRTHGAPSPASAATAAADNGALAAGGPPSNPETTRRATQLRVWLSLASSRACRVRTSPKAMEEEEQQQQLHPPQQQQQHPQQQQQQQQQEELMRVLCVAYHLGKRVVV</sequence>
<name>U6KF21_9EIME</name>
<dbReference type="EMBL" id="HG736245">
    <property type="protein sequence ID" value="CDJ36549.1"/>
    <property type="molecule type" value="Genomic_DNA"/>
</dbReference>
<gene>
    <name evidence="2" type="ORF">EMH_0090190</name>
</gene>
<dbReference type="GeneID" id="60404511"/>
<dbReference type="AlphaFoldDB" id="U6KF21"/>
<feature type="compositionally biased region" description="Low complexity" evidence="1">
    <location>
        <begin position="107"/>
        <end position="127"/>
    </location>
</feature>
<keyword evidence="3" id="KW-1185">Reference proteome</keyword>
<evidence type="ECO:0000313" key="3">
    <source>
        <dbReference type="Proteomes" id="UP000030744"/>
    </source>
</evidence>
<organism evidence="2 3">
    <name type="scientific">Eimeria mitis</name>
    <dbReference type="NCBI Taxonomy" id="44415"/>
    <lineage>
        <taxon>Eukaryota</taxon>
        <taxon>Sar</taxon>
        <taxon>Alveolata</taxon>
        <taxon>Apicomplexa</taxon>
        <taxon>Conoidasida</taxon>
        <taxon>Coccidia</taxon>
        <taxon>Eucoccidiorida</taxon>
        <taxon>Eimeriorina</taxon>
        <taxon>Eimeriidae</taxon>
        <taxon>Eimeria</taxon>
    </lineage>
</organism>
<evidence type="ECO:0000313" key="2">
    <source>
        <dbReference type="EMBL" id="CDJ36549.1"/>
    </source>
</evidence>
<dbReference type="VEuPathDB" id="ToxoDB:EMH_0090190"/>
<dbReference type="RefSeq" id="XP_037878837.1">
    <property type="nucleotide sequence ID" value="XM_038022983.1"/>
</dbReference>
<feature type="compositionally biased region" description="Low complexity" evidence="1">
    <location>
        <begin position="45"/>
        <end position="67"/>
    </location>
</feature>
<evidence type="ECO:0000256" key="1">
    <source>
        <dbReference type="SAM" id="MobiDB-lite"/>
    </source>
</evidence>
<feature type="region of interest" description="Disordered" evidence="1">
    <location>
        <begin position="90"/>
        <end position="127"/>
    </location>
</feature>
<feature type="compositionally biased region" description="Polar residues" evidence="1">
    <location>
        <begin position="30"/>
        <end position="43"/>
    </location>
</feature>
<reference evidence="2" key="1">
    <citation type="submission" date="2013-10" db="EMBL/GenBank/DDBJ databases">
        <title>Genomic analysis of the causative agents of coccidiosis in chickens.</title>
        <authorList>
            <person name="Reid A.J."/>
            <person name="Blake D."/>
            <person name="Billington K."/>
            <person name="Browne H."/>
            <person name="Dunn M."/>
            <person name="Hung S."/>
            <person name="Kawahara F."/>
            <person name="Miranda-Saavedra D."/>
            <person name="Mourier T."/>
            <person name="Nagra H."/>
            <person name="Otto T.D."/>
            <person name="Rawlings N."/>
            <person name="Sanchez A."/>
            <person name="Sanders M."/>
            <person name="Subramaniam C."/>
            <person name="Tay Y."/>
            <person name="Dear P."/>
            <person name="Doerig C."/>
            <person name="Gruber A."/>
            <person name="Parkinson J."/>
            <person name="Shirley M."/>
            <person name="Wan K.L."/>
            <person name="Berriman M."/>
            <person name="Tomley F."/>
            <person name="Pain A."/>
        </authorList>
    </citation>
    <scope>NUCLEOTIDE SEQUENCE [LARGE SCALE GENOMIC DNA]</scope>
    <source>
        <strain evidence="2">Houghton</strain>
    </source>
</reference>
<protein>
    <submittedName>
        <fullName evidence="2">Uncharacterized protein</fullName>
    </submittedName>
</protein>
<reference evidence="2" key="2">
    <citation type="submission" date="2013-10" db="EMBL/GenBank/DDBJ databases">
        <authorList>
            <person name="Aslett M."/>
        </authorList>
    </citation>
    <scope>NUCLEOTIDE SEQUENCE [LARGE SCALE GENOMIC DNA]</scope>
    <source>
        <strain evidence="2">Houghton</strain>
    </source>
</reference>
<proteinExistence type="predicted"/>
<accession>U6KF21</accession>
<dbReference type="Proteomes" id="UP000030744">
    <property type="component" value="Unassembled WGS sequence"/>
</dbReference>
<feature type="region of interest" description="Disordered" evidence="1">
    <location>
        <begin position="29"/>
        <end position="77"/>
    </location>
</feature>